<feature type="non-terminal residue" evidence="1">
    <location>
        <position position="224"/>
    </location>
</feature>
<proteinExistence type="predicted"/>
<reference evidence="1" key="1">
    <citation type="submission" date="2021-06" db="EMBL/GenBank/DDBJ databases">
        <authorList>
            <person name="Kallberg Y."/>
            <person name="Tangrot J."/>
            <person name="Rosling A."/>
        </authorList>
    </citation>
    <scope>NUCLEOTIDE SEQUENCE</scope>
    <source>
        <strain evidence="1">IL203A</strain>
    </source>
</reference>
<evidence type="ECO:0000313" key="1">
    <source>
        <dbReference type="EMBL" id="CAG8717321.1"/>
    </source>
</evidence>
<dbReference type="Proteomes" id="UP000789702">
    <property type="component" value="Unassembled WGS sequence"/>
</dbReference>
<organism evidence="1 2">
    <name type="scientific">Dentiscutata heterogama</name>
    <dbReference type="NCBI Taxonomy" id="1316150"/>
    <lineage>
        <taxon>Eukaryota</taxon>
        <taxon>Fungi</taxon>
        <taxon>Fungi incertae sedis</taxon>
        <taxon>Mucoromycota</taxon>
        <taxon>Glomeromycotina</taxon>
        <taxon>Glomeromycetes</taxon>
        <taxon>Diversisporales</taxon>
        <taxon>Gigasporaceae</taxon>
        <taxon>Dentiscutata</taxon>
    </lineage>
</organism>
<comment type="caution">
    <text evidence="1">The sequence shown here is derived from an EMBL/GenBank/DDBJ whole genome shotgun (WGS) entry which is preliminary data.</text>
</comment>
<keyword evidence="2" id="KW-1185">Reference proteome</keyword>
<gene>
    <name evidence="1" type="ORF">DHETER_LOCUS12620</name>
</gene>
<sequence>MTALEWTTKSKLIVKSPISSYGVGDEPAPTAYKFSTDNISYPSYDFMMGVTTTTQTGYGFIDKMIVDHDNGGIFMNQMERNLVGQLKVYGYNRMSAPLGYNGQMMVLTSKSIRYSQNKQVTVIQRMNMTANENLLESPIYNVTYFDPRIVSMYLPTNSTIEGELLCMGYGELAQIAGQFLESQDSLKMDMNKLYTVVLVQSNSTGTINIINKNISPTLWYIENG</sequence>
<evidence type="ECO:0000313" key="2">
    <source>
        <dbReference type="Proteomes" id="UP000789702"/>
    </source>
</evidence>
<name>A0ACA9PML6_9GLOM</name>
<dbReference type="EMBL" id="CAJVPU010031570">
    <property type="protein sequence ID" value="CAG8717321.1"/>
    <property type="molecule type" value="Genomic_DNA"/>
</dbReference>
<protein>
    <submittedName>
        <fullName evidence="1">15058_t:CDS:1</fullName>
    </submittedName>
</protein>
<accession>A0ACA9PML6</accession>